<dbReference type="Proteomes" id="UP000177921">
    <property type="component" value="Unassembled WGS sequence"/>
</dbReference>
<feature type="binding site" evidence="8">
    <location>
        <begin position="10"/>
        <end position="12"/>
    </location>
    <ligand>
        <name>ATP</name>
        <dbReference type="ChEBI" id="CHEBI:30616"/>
    </ligand>
</feature>
<keyword evidence="3 8" id="KW-0547">Nucleotide-binding</keyword>
<sequence length="334" mass="37582">MKKRILSGITPSGDQLHIGNYFGAVAPQIKLQDTHETYYFVADLHALTTVHDRMQLEKNITGVVLDYLALGLDPSKCVFFRQSDVAEHAQLAIVLANYISYGQMKRMHAYKDKLQTGASEESINMGLFNYPILMAADILLYKPYGIPVGEDQRQHIELARDIAESFNKTYHTTTFPLPEPLISKEVGRIVGTDGERKMSKSLGNIIGIFDDEKLIEKQIMGSYTDPLRLKATDPGRVEGNPIFLYHDLMNDNKEEVEELKKRYREGTVGDVEVKQKLVAAHMHKFGPAREKRAELASKMELVRQILSEGAKKAKEIAQVTLAEVYNTVGENGLK</sequence>
<dbReference type="AlphaFoldDB" id="A0A1F5FYN8"/>
<accession>A0A1F5FYN8</accession>
<keyword evidence="2 8" id="KW-0436">Ligase</keyword>
<dbReference type="PRINTS" id="PR01039">
    <property type="entry name" value="TRNASYNTHTRP"/>
</dbReference>
<keyword evidence="8" id="KW-0963">Cytoplasm</keyword>
<evidence type="ECO:0000256" key="5">
    <source>
        <dbReference type="ARBA" id="ARBA00022917"/>
    </source>
</evidence>
<dbReference type="PANTHER" id="PTHR43766:SF1">
    <property type="entry name" value="TRYPTOPHAN--TRNA LIGASE, MITOCHONDRIAL"/>
    <property type="match status" value="1"/>
</dbReference>
<dbReference type="InterPro" id="IPR001412">
    <property type="entry name" value="aa-tRNA-synth_I_CS"/>
</dbReference>
<dbReference type="InterPro" id="IPR050203">
    <property type="entry name" value="Trp-tRNA_synthetase"/>
</dbReference>
<evidence type="ECO:0000256" key="6">
    <source>
        <dbReference type="ARBA" id="ARBA00023146"/>
    </source>
</evidence>
<dbReference type="Gene3D" id="1.10.240.10">
    <property type="entry name" value="Tyrosyl-Transfer RNA Synthetase"/>
    <property type="match status" value="1"/>
</dbReference>
<feature type="binding site" evidence="8">
    <location>
        <position position="137"/>
    </location>
    <ligand>
        <name>L-tryptophan</name>
        <dbReference type="ChEBI" id="CHEBI:57912"/>
    </ligand>
</feature>
<dbReference type="InterPro" id="IPR024109">
    <property type="entry name" value="Trp-tRNA-ligase_bac-type"/>
</dbReference>
<dbReference type="CDD" id="cd00806">
    <property type="entry name" value="TrpRS_core"/>
    <property type="match status" value="1"/>
</dbReference>
<feature type="binding site" evidence="8">
    <location>
        <begin position="197"/>
        <end position="201"/>
    </location>
    <ligand>
        <name>ATP</name>
        <dbReference type="ChEBI" id="CHEBI:30616"/>
    </ligand>
</feature>
<dbReference type="NCBIfam" id="TIGR00233">
    <property type="entry name" value="trpS"/>
    <property type="match status" value="1"/>
</dbReference>
<proteinExistence type="inferred from homology"/>
<dbReference type="GO" id="GO:0006436">
    <property type="term" value="P:tryptophanyl-tRNA aminoacylation"/>
    <property type="evidence" value="ECO:0007669"/>
    <property type="project" value="UniProtKB-UniRule"/>
</dbReference>
<dbReference type="FunFam" id="1.10.240.10:FF:000005">
    <property type="entry name" value="Tryptophan--tRNA ligase"/>
    <property type="match status" value="1"/>
</dbReference>
<name>A0A1F5FYN8_9BACT</name>
<evidence type="ECO:0000256" key="9">
    <source>
        <dbReference type="RuleBase" id="RU363036"/>
    </source>
</evidence>
<comment type="function">
    <text evidence="8">Catalyzes the attachment of tryptophan to tRNA(Trp).</text>
</comment>
<feature type="short sequence motif" description="'KMSKS' region" evidence="8">
    <location>
        <begin position="197"/>
        <end position="201"/>
    </location>
</feature>
<comment type="similarity">
    <text evidence="1 8 9">Belongs to the class-I aminoacyl-tRNA synthetase family.</text>
</comment>
<feature type="binding site" evidence="8">
    <location>
        <begin position="19"/>
        <end position="20"/>
    </location>
    <ligand>
        <name>ATP</name>
        <dbReference type="ChEBI" id="CHEBI:30616"/>
    </ligand>
</feature>
<dbReference type="SUPFAM" id="SSF52374">
    <property type="entry name" value="Nucleotidylyl transferase"/>
    <property type="match status" value="1"/>
</dbReference>
<comment type="caution">
    <text evidence="10">The sequence shown here is derived from an EMBL/GenBank/DDBJ whole genome shotgun (WGS) entry which is preliminary data.</text>
</comment>
<dbReference type="GO" id="GO:0004830">
    <property type="term" value="F:tryptophan-tRNA ligase activity"/>
    <property type="evidence" value="ECO:0007669"/>
    <property type="project" value="UniProtKB-UniRule"/>
</dbReference>
<keyword evidence="4 8" id="KW-0067">ATP-binding</keyword>
<feature type="binding site" evidence="8">
    <location>
        <begin position="149"/>
        <end position="151"/>
    </location>
    <ligand>
        <name>ATP</name>
        <dbReference type="ChEBI" id="CHEBI:30616"/>
    </ligand>
</feature>
<comment type="subcellular location">
    <subcellularLocation>
        <location evidence="8">Cytoplasm</location>
    </subcellularLocation>
</comment>
<keyword evidence="6 8" id="KW-0030">Aminoacyl-tRNA synthetase</keyword>
<dbReference type="HAMAP" id="MF_00140_B">
    <property type="entry name" value="Trp_tRNA_synth_B"/>
    <property type="match status" value="1"/>
</dbReference>
<evidence type="ECO:0000313" key="10">
    <source>
        <dbReference type="EMBL" id="OGD84711.1"/>
    </source>
</evidence>
<dbReference type="InterPro" id="IPR014729">
    <property type="entry name" value="Rossmann-like_a/b/a_fold"/>
</dbReference>
<dbReference type="InterPro" id="IPR002305">
    <property type="entry name" value="aa-tRNA-synth_Ic"/>
</dbReference>
<feature type="binding site" evidence="8">
    <location>
        <position position="189"/>
    </location>
    <ligand>
        <name>ATP</name>
        <dbReference type="ChEBI" id="CHEBI:30616"/>
    </ligand>
</feature>
<gene>
    <name evidence="8" type="primary">trpS</name>
    <name evidence="10" type="ORF">A2618_02120</name>
</gene>
<organism evidence="10 11">
    <name type="scientific">Candidatus Collierbacteria bacterium RIFOXYD1_FULL_46_26</name>
    <dbReference type="NCBI Taxonomy" id="1817732"/>
    <lineage>
        <taxon>Bacteria</taxon>
        <taxon>Candidatus Collieribacteriota</taxon>
    </lineage>
</organism>
<comment type="caution">
    <text evidence="8">Lacks conserved residue(s) required for the propagation of feature annotation.</text>
</comment>
<dbReference type="EC" id="6.1.1.2" evidence="8"/>
<protein>
    <recommendedName>
        <fullName evidence="8">Tryptophan--tRNA ligase</fullName>
        <ecNumber evidence="8">6.1.1.2</ecNumber>
    </recommendedName>
    <alternativeName>
        <fullName evidence="8">Tryptophanyl-tRNA synthetase</fullName>
        <shortName evidence="8">TrpRS</shortName>
    </alternativeName>
</protein>
<evidence type="ECO:0000256" key="4">
    <source>
        <dbReference type="ARBA" id="ARBA00022840"/>
    </source>
</evidence>
<evidence type="ECO:0000256" key="2">
    <source>
        <dbReference type="ARBA" id="ARBA00022598"/>
    </source>
</evidence>
<keyword evidence="5 8" id="KW-0648">Protein biosynthesis</keyword>
<dbReference type="EMBL" id="MFAR01000028">
    <property type="protein sequence ID" value="OGD84711.1"/>
    <property type="molecule type" value="Genomic_DNA"/>
</dbReference>
<dbReference type="PANTHER" id="PTHR43766">
    <property type="entry name" value="TRYPTOPHAN--TRNA LIGASE, MITOCHONDRIAL"/>
    <property type="match status" value="1"/>
</dbReference>
<evidence type="ECO:0000256" key="1">
    <source>
        <dbReference type="ARBA" id="ARBA00005594"/>
    </source>
</evidence>
<dbReference type="InterPro" id="IPR002306">
    <property type="entry name" value="Trp-tRNA-ligase"/>
</dbReference>
<dbReference type="Gene3D" id="3.40.50.620">
    <property type="entry name" value="HUPs"/>
    <property type="match status" value="1"/>
</dbReference>
<evidence type="ECO:0000313" key="11">
    <source>
        <dbReference type="Proteomes" id="UP000177921"/>
    </source>
</evidence>
<comment type="catalytic activity">
    <reaction evidence="7 8">
        <text>tRNA(Trp) + L-tryptophan + ATP = L-tryptophyl-tRNA(Trp) + AMP + diphosphate + H(+)</text>
        <dbReference type="Rhea" id="RHEA:24080"/>
        <dbReference type="Rhea" id="RHEA-COMP:9671"/>
        <dbReference type="Rhea" id="RHEA-COMP:9705"/>
        <dbReference type="ChEBI" id="CHEBI:15378"/>
        <dbReference type="ChEBI" id="CHEBI:30616"/>
        <dbReference type="ChEBI" id="CHEBI:33019"/>
        <dbReference type="ChEBI" id="CHEBI:57912"/>
        <dbReference type="ChEBI" id="CHEBI:78442"/>
        <dbReference type="ChEBI" id="CHEBI:78535"/>
        <dbReference type="ChEBI" id="CHEBI:456215"/>
        <dbReference type="EC" id="6.1.1.2"/>
    </reaction>
</comment>
<dbReference type="Pfam" id="PF00579">
    <property type="entry name" value="tRNA-synt_1b"/>
    <property type="match status" value="1"/>
</dbReference>
<evidence type="ECO:0000256" key="3">
    <source>
        <dbReference type="ARBA" id="ARBA00022741"/>
    </source>
</evidence>
<comment type="subunit">
    <text evidence="8">Homodimer.</text>
</comment>
<reference evidence="10 11" key="1">
    <citation type="journal article" date="2016" name="Nat. Commun.">
        <title>Thousands of microbial genomes shed light on interconnected biogeochemical processes in an aquifer system.</title>
        <authorList>
            <person name="Anantharaman K."/>
            <person name="Brown C.T."/>
            <person name="Hug L.A."/>
            <person name="Sharon I."/>
            <person name="Castelle C.J."/>
            <person name="Probst A.J."/>
            <person name="Thomas B.C."/>
            <person name="Singh A."/>
            <person name="Wilkins M.J."/>
            <person name="Karaoz U."/>
            <person name="Brodie E.L."/>
            <person name="Williams K.H."/>
            <person name="Hubbard S.S."/>
            <person name="Banfield J.F."/>
        </authorList>
    </citation>
    <scope>NUCLEOTIDE SEQUENCE [LARGE SCALE GENOMIC DNA]</scope>
</reference>
<dbReference type="PROSITE" id="PS00178">
    <property type="entry name" value="AA_TRNA_LIGASE_I"/>
    <property type="match status" value="1"/>
</dbReference>
<evidence type="ECO:0000256" key="8">
    <source>
        <dbReference type="HAMAP-Rule" id="MF_00140"/>
    </source>
</evidence>
<dbReference type="GO" id="GO:0005524">
    <property type="term" value="F:ATP binding"/>
    <property type="evidence" value="ECO:0007669"/>
    <property type="project" value="UniProtKB-UniRule"/>
</dbReference>
<dbReference type="GO" id="GO:0005829">
    <property type="term" value="C:cytosol"/>
    <property type="evidence" value="ECO:0007669"/>
    <property type="project" value="TreeGrafter"/>
</dbReference>
<evidence type="ECO:0000256" key="7">
    <source>
        <dbReference type="ARBA" id="ARBA00049929"/>
    </source>
</evidence>